<dbReference type="Pfam" id="PF01041">
    <property type="entry name" value="DegT_DnrJ_EryC1"/>
    <property type="match status" value="1"/>
</dbReference>
<dbReference type="InterPro" id="IPR013057">
    <property type="entry name" value="AA_transpt_TM"/>
</dbReference>
<dbReference type="SUPFAM" id="SSF53383">
    <property type="entry name" value="PLP-dependent transferases"/>
    <property type="match status" value="1"/>
</dbReference>
<dbReference type="CDD" id="cd00616">
    <property type="entry name" value="AHBA_syn"/>
    <property type="match status" value="1"/>
</dbReference>
<evidence type="ECO:0000256" key="4">
    <source>
        <dbReference type="ARBA" id="ARBA00022989"/>
    </source>
</evidence>
<dbReference type="GO" id="GO:0016020">
    <property type="term" value="C:membrane"/>
    <property type="evidence" value="ECO:0007669"/>
    <property type="project" value="UniProtKB-SubCell"/>
</dbReference>
<dbReference type="InterPro" id="IPR000653">
    <property type="entry name" value="DegT/StrS_aminotransferase"/>
</dbReference>
<evidence type="ECO:0000313" key="9">
    <source>
        <dbReference type="EMBL" id="KNC53700.1"/>
    </source>
</evidence>
<dbReference type="EMBL" id="GL349437">
    <property type="protein sequence ID" value="KNC53700.1"/>
    <property type="molecule type" value="Genomic_DNA"/>
</dbReference>
<dbReference type="Gene3D" id="3.90.1150.10">
    <property type="entry name" value="Aspartate Aminotransferase, domain 1"/>
    <property type="match status" value="1"/>
</dbReference>
<dbReference type="InterPro" id="IPR015421">
    <property type="entry name" value="PyrdxlP-dep_Trfase_major"/>
</dbReference>
<comment type="similarity">
    <text evidence="6">Belongs to the DegT/DnrJ/EryC1 family.</text>
</comment>
<dbReference type="InterPro" id="IPR015424">
    <property type="entry name" value="PyrdxlP-dep_Trfase"/>
</dbReference>
<organism evidence="9 10">
    <name type="scientific">Thecamonas trahens ATCC 50062</name>
    <dbReference type="NCBI Taxonomy" id="461836"/>
    <lineage>
        <taxon>Eukaryota</taxon>
        <taxon>Apusozoa</taxon>
        <taxon>Apusomonadida</taxon>
        <taxon>Apusomonadidae</taxon>
        <taxon>Thecamonas</taxon>
    </lineage>
</organism>
<keyword evidence="2 7" id="KW-0812">Transmembrane</keyword>
<proteinExistence type="inferred from homology"/>
<keyword evidence="5 7" id="KW-0472">Membrane</keyword>
<keyword evidence="10" id="KW-1185">Reference proteome</keyword>
<evidence type="ECO:0000256" key="3">
    <source>
        <dbReference type="ARBA" id="ARBA00022898"/>
    </source>
</evidence>
<dbReference type="Proteomes" id="UP000054408">
    <property type="component" value="Unassembled WGS sequence"/>
</dbReference>
<evidence type="ECO:0000256" key="5">
    <source>
        <dbReference type="ARBA" id="ARBA00023136"/>
    </source>
</evidence>
<evidence type="ECO:0000256" key="2">
    <source>
        <dbReference type="ARBA" id="ARBA00022692"/>
    </source>
</evidence>
<protein>
    <submittedName>
        <fullName evidence="9">Glutamine-scyllo-inositol transaminase</fullName>
    </submittedName>
</protein>
<keyword evidence="3" id="KW-0663">Pyridoxal phosphate</keyword>
<evidence type="ECO:0000256" key="7">
    <source>
        <dbReference type="SAM" id="Phobius"/>
    </source>
</evidence>
<dbReference type="RefSeq" id="XP_013762014.1">
    <property type="nucleotide sequence ID" value="XM_013906560.1"/>
</dbReference>
<dbReference type="Pfam" id="PF01490">
    <property type="entry name" value="Aa_trans"/>
    <property type="match status" value="1"/>
</dbReference>
<dbReference type="Gene3D" id="3.40.640.10">
    <property type="entry name" value="Type I PLP-dependent aspartate aminotransferase-like (Major domain)"/>
    <property type="match status" value="1"/>
</dbReference>
<name>A0A0L0DN66_THETB</name>
<dbReference type="eggNOG" id="ENOG502S2DV">
    <property type="taxonomic scope" value="Eukaryota"/>
</dbReference>
<feature type="transmembrane region" description="Helical" evidence="7">
    <location>
        <begin position="88"/>
        <end position="114"/>
    </location>
</feature>
<dbReference type="PANTHER" id="PTHR30244">
    <property type="entry name" value="TRANSAMINASE"/>
    <property type="match status" value="1"/>
</dbReference>
<dbReference type="GeneID" id="25561161"/>
<evidence type="ECO:0000313" key="10">
    <source>
        <dbReference type="Proteomes" id="UP000054408"/>
    </source>
</evidence>
<dbReference type="InterPro" id="IPR015422">
    <property type="entry name" value="PyrdxlP-dep_Trfase_small"/>
</dbReference>
<dbReference type="GO" id="GO:0030170">
    <property type="term" value="F:pyridoxal phosphate binding"/>
    <property type="evidence" value="ECO:0007669"/>
    <property type="project" value="TreeGrafter"/>
</dbReference>
<dbReference type="STRING" id="461836.A0A0L0DN66"/>
<dbReference type="PANTHER" id="PTHR30244:SF36">
    <property type="entry name" value="3-OXO-GLUCOSE-6-PHOSPHATE:GLUTAMATE AMINOTRANSFERASE"/>
    <property type="match status" value="1"/>
</dbReference>
<evidence type="ECO:0000256" key="6">
    <source>
        <dbReference type="ARBA" id="ARBA00037999"/>
    </source>
</evidence>
<evidence type="ECO:0000256" key="1">
    <source>
        <dbReference type="ARBA" id="ARBA00004370"/>
    </source>
</evidence>
<comment type="subcellular location">
    <subcellularLocation>
        <location evidence="1">Membrane</location>
    </subcellularLocation>
</comment>
<feature type="transmembrane region" description="Helical" evidence="7">
    <location>
        <begin position="135"/>
        <end position="157"/>
    </location>
</feature>
<dbReference type="GO" id="GO:0000271">
    <property type="term" value="P:polysaccharide biosynthetic process"/>
    <property type="evidence" value="ECO:0007669"/>
    <property type="project" value="TreeGrafter"/>
</dbReference>
<accession>A0A0L0DN66</accession>
<dbReference type="OMA" id="YGSHEKY"/>
<sequence>MDSVPLVSATATAESGTVSRSGSSVSSLSSSSSLSDLLSTFTAGVGSRTSARGAHPRGTASVLTSTVNLTNTIVGGGMLALPFAVKSAGLVLAVALLVAVMITTAFSVGLLVEAGKSTRAPLFTDLTAATLGRKWVPVVQISVILQSYGTCIGYYIIIADMIQPLLAELWPGGSFFTSRAWVGLLALAVTGPLVDEAIHAVLDSAYYIGGPQVAQFETEFSEYITGEDGHCAGCSNGTDAILLALEALGVGEGDEVITQANTYCATVFSITRTGAKAVLVDVDAETMMMDASQIESKITANTKVIMPVHLYGHSADMDAVMDIAKRHNLLVVEDASQAHGCTWRGQKVGSFGDAAAFSMYPGKNLGGYGDAGAIIAKDTAIIEKIKILRNMGQKVKYHHECVGYNHRLDTLQAAVLSVRLRHLDAWNSRRKELAARYIAGLNAVEGLTLPTWDPATVDPVWHLFVLRVGSAEKRDSVLKALQGAGIGVGVHYPISVNKTGAYADEFKDSSYPITEAAAVGMISIPIHPDLTDDDQDYIIEQVKAALA</sequence>
<keyword evidence="4 7" id="KW-1133">Transmembrane helix</keyword>
<feature type="domain" description="Amino acid transporter transmembrane" evidence="8">
    <location>
        <begin position="59"/>
        <end position="166"/>
    </location>
</feature>
<reference evidence="9 10" key="1">
    <citation type="submission" date="2010-05" db="EMBL/GenBank/DDBJ databases">
        <title>The Genome Sequence of Thecamonas trahens ATCC 50062.</title>
        <authorList>
            <consortium name="The Broad Institute Genome Sequencing Platform"/>
            <person name="Russ C."/>
            <person name="Cuomo C."/>
            <person name="Shea T."/>
            <person name="Young S.K."/>
            <person name="Zeng Q."/>
            <person name="Koehrsen M."/>
            <person name="Haas B."/>
            <person name="Borodovsky M."/>
            <person name="Guigo R."/>
            <person name="Alvarado L."/>
            <person name="Berlin A."/>
            <person name="Bochicchio J."/>
            <person name="Borenstein D."/>
            <person name="Chapman S."/>
            <person name="Chen Z."/>
            <person name="Freedman E."/>
            <person name="Gellesch M."/>
            <person name="Goldberg J."/>
            <person name="Griggs A."/>
            <person name="Gujja S."/>
            <person name="Heilman E."/>
            <person name="Heiman D."/>
            <person name="Hepburn T."/>
            <person name="Howarth C."/>
            <person name="Jen D."/>
            <person name="Larson L."/>
            <person name="Mehta T."/>
            <person name="Park D."/>
            <person name="Pearson M."/>
            <person name="Roberts A."/>
            <person name="Saif S."/>
            <person name="Shenoy N."/>
            <person name="Sisk P."/>
            <person name="Stolte C."/>
            <person name="Sykes S."/>
            <person name="Thomson T."/>
            <person name="Walk T."/>
            <person name="White J."/>
            <person name="Yandava C."/>
            <person name="Burger G."/>
            <person name="Gray M.W."/>
            <person name="Holland P.W.H."/>
            <person name="King N."/>
            <person name="Lang F.B.F."/>
            <person name="Roger A.J."/>
            <person name="Ruiz-Trillo I."/>
            <person name="Lander E."/>
            <person name="Nusbaum C."/>
        </authorList>
    </citation>
    <scope>NUCLEOTIDE SEQUENCE [LARGE SCALE GENOMIC DNA]</scope>
    <source>
        <strain evidence="9 10">ATCC 50062</strain>
    </source>
</reference>
<dbReference type="AlphaFoldDB" id="A0A0L0DN66"/>
<dbReference type="OrthoDB" id="422066at2759"/>
<evidence type="ECO:0000259" key="8">
    <source>
        <dbReference type="Pfam" id="PF01490"/>
    </source>
</evidence>
<gene>
    <name evidence="9" type="ORF">AMSG_01411</name>
</gene>
<dbReference type="GO" id="GO:0008483">
    <property type="term" value="F:transaminase activity"/>
    <property type="evidence" value="ECO:0007669"/>
    <property type="project" value="TreeGrafter"/>
</dbReference>